<proteinExistence type="predicted"/>
<evidence type="ECO:0000256" key="1">
    <source>
        <dbReference type="SAM" id="MobiDB-lite"/>
    </source>
</evidence>
<evidence type="ECO:0000313" key="3">
    <source>
        <dbReference type="EMBL" id="KAF5358005.1"/>
    </source>
</evidence>
<feature type="region of interest" description="Disordered" evidence="1">
    <location>
        <begin position="352"/>
        <end position="376"/>
    </location>
</feature>
<name>A0A8H5G448_9AGAR</name>
<reference evidence="3 4" key="1">
    <citation type="journal article" date="2020" name="ISME J.">
        <title>Uncovering the hidden diversity of litter-decomposition mechanisms in mushroom-forming fungi.</title>
        <authorList>
            <person name="Floudas D."/>
            <person name="Bentzer J."/>
            <person name="Ahren D."/>
            <person name="Johansson T."/>
            <person name="Persson P."/>
            <person name="Tunlid A."/>
        </authorList>
    </citation>
    <scope>NUCLEOTIDE SEQUENCE [LARGE SCALE GENOMIC DNA]</scope>
    <source>
        <strain evidence="3 4">CBS 146.42</strain>
    </source>
</reference>
<feature type="region of interest" description="Disordered" evidence="1">
    <location>
        <begin position="208"/>
        <end position="230"/>
    </location>
</feature>
<feature type="transmembrane region" description="Helical" evidence="2">
    <location>
        <begin position="234"/>
        <end position="256"/>
    </location>
</feature>
<accession>A0A8H5G448</accession>
<dbReference type="OrthoDB" id="2758521at2759"/>
<dbReference type="Proteomes" id="UP000559027">
    <property type="component" value="Unassembled WGS sequence"/>
</dbReference>
<organism evidence="3 4">
    <name type="scientific">Leucocoprinus leucothites</name>
    <dbReference type="NCBI Taxonomy" id="201217"/>
    <lineage>
        <taxon>Eukaryota</taxon>
        <taxon>Fungi</taxon>
        <taxon>Dikarya</taxon>
        <taxon>Basidiomycota</taxon>
        <taxon>Agaricomycotina</taxon>
        <taxon>Agaricomycetes</taxon>
        <taxon>Agaricomycetidae</taxon>
        <taxon>Agaricales</taxon>
        <taxon>Agaricineae</taxon>
        <taxon>Agaricaceae</taxon>
        <taxon>Leucocoprinus</taxon>
    </lineage>
</organism>
<gene>
    <name evidence="3" type="ORF">D9756_001283</name>
</gene>
<feature type="region of interest" description="Disordered" evidence="1">
    <location>
        <begin position="393"/>
        <end position="424"/>
    </location>
</feature>
<feature type="transmembrane region" description="Helical" evidence="2">
    <location>
        <begin position="12"/>
        <end position="31"/>
    </location>
</feature>
<evidence type="ECO:0000256" key="2">
    <source>
        <dbReference type="SAM" id="Phobius"/>
    </source>
</evidence>
<keyword evidence="2" id="KW-0472">Membrane</keyword>
<comment type="caution">
    <text evidence="3">The sequence shown here is derived from an EMBL/GenBank/DDBJ whole genome shotgun (WGS) entry which is preliminary data.</text>
</comment>
<keyword evidence="2" id="KW-1133">Transmembrane helix</keyword>
<evidence type="ECO:0000313" key="4">
    <source>
        <dbReference type="Proteomes" id="UP000559027"/>
    </source>
</evidence>
<keyword evidence="2" id="KW-0812">Transmembrane</keyword>
<feature type="compositionally biased region" description="Polar residues" evidence="1">
    <location>
        <begin position="294"/>
        <end position="306"/>
    </location>
</feature>
<feature type="region of interest" description="Disordered" evidence="1">
    <location>
        <begin position="265"/>
        <end position="335"/>
    </location>
</feature>
<keyword evidence="4" id="KW-1185">Reference proteome</keyword>
<feature type="compositionally biased region" description="Low complexity" evidence="1">
    <location>
        <begin position="214"/>
        <end position="230"/>
    </location>
</feature>
<dbReference type="Gene3D" id="2.60.120.260">
    <property type="entry name" value="Galactose-binding domain-like"/>
    <property type="match status" value="1"/>
</dbReference>
<protein>
    <submittedName>
        <fullName evidence="3">Uncharacterized protein</fullName>
    </submittedName>
</protein>
<feature type="compositionally biased region" description="Gly residues" evidence="1">
    <location>
        <begin position="318"/>
        <end position="330"/>
    </location>
</feature>
<feature type="compositionally biased region" description="Low complexity" evidence="1">
    <location>
        <begin position="393"/>
        <end position="407"/>
    </location>
</feature>
<sequence>MSSSRTSARSEFLLCSTSLTFSVLFIFIISLSSPVTAIPRNVTIDDQGGDPDTGELPLYRPGSAWANEKCESCAIHPDIGRLHNATATAATFVPDRNVTNNALDFSFTGTAIYIFFALFENEGPGVTVKTECNFVIDGEHVGYFNHSGDSSRKIGKGRQYQVPVFSRSGLKQERHSMTIYMADVDYNTFLSFDYAIYTTERGTGTGTLNLRADSSTPSSASTTSSHSSKVSGGIIAGGVIGGVAILAGFIALIYFYRRDNRRFRVPSSPGSHVPRPFPMDTPLGTELGPRGPSSPRSNATRPTITSILKYKSASSGSSGSGTRSGSGSGSDGTVERRIRAANQRMRSLRAEIASVSGHTASSSNSRNSRRANSRAMADLAEEVRRLRQELQALKQLQRQQTQARQLQPTFEEPPPTYFDDSNRS</sequence>
<dbReference type="AlphaFoldDB" id="A0A8H5G448"/>
<dbReference type="EMBL" id="JAACJO010000005">
    <property type="protein sequence ID" value="KAF5358005.1"/>
    <property type="molecule type" value="Genomic_DNA"/>
</dbReference>